<dbReference type="OMA" id="LPLCAYH"/>
<dbReference type="InParanoid" id="A0A061EYM0"/>
<evidence type="ECO:0000313" key="6">
    <source>
        <dbReference type="EMBL" id="EOY09906.1"/>
    </source>
</evidence>
<dbReference type="Gene3D" id="3.40.50.2000">
    <property type="entry name" value="Glycogen Phosphorylase B"/>
    <property type="match status" value="2"/>
</dbReference>
<dbReference type="Proteomes" id="UP000026915">
    <property type="component" value="Chromosome 5"/>
</dbReference>
<dbReference type="STRING" id="3641.A0A061EYM0"/>
<organism evidence="6 7">
    <name type="scientific">Theobroma cacao</name>
    <name type="common">Cacao</name>
    <name type="synonym">Cocoa</name>
    <dbReference type="NCBI Taxonomy" id="3641"/>
    <lineage>
        <taxon>Eukaryota</taxon>
        <taxon>Viridiplantae</taxon>
        <taxon>Streptophyta</taxon>
        <taxon>Embryophyta</taxon>
        <taxon>Tracheophyta</taxon>
        <taxon>Spermatophyta</taxon>
        <taxon>Magnoliopsida</taxon>
        <taxon>eudicotyledons</taxon>
        <taxon>Gunneridae</taxon>
        <taxon>Pentapetalae</taxon>
        <taxon>rosids</taxon>
        <taxon>malvids</taxon>
        <taxon>Malvales</taxon>
        <taxon>Malvaceae</taxon>
        <taxon>Byttnerioideae</taxon>
        <taxon>Theobroma</taxon>
    </lineage>
</organism>
<dbReference type="EMBL" id="CM001883">
    <property type="protein sequence ID" value="EOY09906.1"/>
    <property type="molecule type" value="Genomic_DNA"/>
</dbReference>
<reference evidence="6 7" key="1">
    <citation type="journal article" date="2013" name="Genome Biol.">
        <title>The genome sequence of the most widely cultivated cacao type and its use to identify candidate genes regulating pod color.</title>
        <authorList>
            <person name="Motamayor J.C."/>
            <person name="Mockaitis K."/>
            <person name="Schmutz J."/>
            <person name="Haiminen N."/>
            <person name="Iii D.L."/>
            <person name="Cornejo O."/>
            <person name="Findley S.D."/>
            <person name="Zheng P."/>
            <person name="Utro F."/>
            <person name="Royaert S."/>
            <person name="Saski C."/>
            <person name="Jenkins J."/>
            <person name="Podicheti R."/>
            <person name="Zhao M."/>
            <person name="Scheffler B.E."/>
            <person name="Stack J.C."/>
            <person name="Feltus F.A."/>
            <person name="Mustiga G.M."/>
            <person name="Amores F."/>
            <person name="Phillips W."/>
            <person name="Marelli J.P."/>
            <person name="May G.D."/>
            <person name="Shapiro H."/>
            <person name="Ma J."/>
            <person name="Bustamante C.D."/>
            <person name="Schnell R.J."/>
            <person name="Main D."/>
            <person name="Gilbert D."/>
            <person name="Parida L."/>
            <person name="Kuhn D.N."/>
        </authorList>
    </citation>
    <scope>NUCLEOTIDE SEQUENCE [LARGE SCALE GENOMIC DNA]</scope>
    <source>
        <strain evidence="7">cv. Matina 1-6</strain>
    </source>
</reference>
<dbReference type="PANTHER" id="PTHR48047:SF45">
    <property type="entry name" value="SCOPOLETIN GLUCOSYLTRANSFERASE-LIKE"/>
    <property type="match status" value="1"/>
</dbReference>
<evidence type="ECO:0000256" key="4">
    <source>
        <dbReference type="RuleBase" id="RU003718"/>
    </source>
</evidence>
<dbReference type="GO" id="GO:0035251">
    <property type="term" value="F:UDP-glucosyltransferase activity"/>
    <property type="evidence" value="ECO:0000318"/>
    <property type="project" value="GO_Central"/>
</dbReference>
<dbReference type="HOGENOM" id="CLU_001724_2_2_1"/>
<accession>A0A061EYM0</accession>
<dbReference type="FunCoup" id="A0A061EYM0">
    <property type="interactions" value="190"/>
</dbReference>
<keyword evidence="7" id="KW-1185">Reference proteome</keyword>
<dbReference type="EC" id="2.4.1.-" evidence="5"/>
<dbReference type="FunFam" id="3.40.50.2000:FF:000071">
    <property type="entry name" value="Glycosyltransferase"/>
    <property type="match status" value="1"/>
</dbReference>
<evidence type="ECO:0000256" key="5">
    <source>
        <dbReference type="RuleBase" id="RU362057"/>
    </source>
</evidence>
<proteinExistence type="inferred from homology"/>
<dbReference type="SUPFAM" id="SSF53756">
    <property type="entry name" value="UDP-Glycosyltransferase/glycogen phosphorylase"/>
    <property type="match status" value="1"/>
</dbReference>
<dbReference type="PROSITE" id="PS00375">
    <property type="entry name" value="UDPGT"/>
    <property type="match status" value="1"/>
</dbReference>
<dbReference type="PANTHER" id="PTHR48047">
    <property type="entry name" value="GLYCOSYLTRANSFERASE"/>
    <property type="match status" value="1"/>
</dbReference>
<dbReference type="CDD" id="cd03784">
    <property type="entry name" value="GT1_Gtf-like"/>
    <property type="match status" value="1"/>
</dbReference>
<protein>
    <recommendedName>
        <fullName evidence="5">Glycosyltransferase</fullName>
        <ecNumber evidence="5">2.4.1.-</ecNumber>
    </recommendedName>
</protein>
<sequence length="484" mass="54646">MASNSRQLHFIFFPQLAHGHLIPTVDMARLFAMHGVKVTIVTTPLNALLFASKIQREKQLGFDISTLVIKFPASEVGLPEGCENVSSITSQEMIPKFLKAINLFQQPLERILEELRPDCLVADWMFPWATDIAGKFGIPRLVFHGTSCFALCVVDTLIRHEPFKKISSESEPFDVPGLPDQIKMTRLQLPDYIKDTAETERQKLIDEAIKSELTSYGVIVNSFHELEPAYTQHYSKVMRRKAWQVGPVSLCNMNNEDKAERGNAASIDRHECLRWLDSKKPNSVLYICFGSIFRTSAAQLNEIAKGLEASGQDFIWVVRKVNDEDKEEWLPEGFEERMEGKGLIIRGWAAQVLILDHEAVGGFMTHCGWNSTIESITAGVPMVTWPLCAEQFCNEKLVTEVLKIGVDVGAKEWCRWGDDPSTKFKVMKEDIERAVSRVMVGEEAEEMRSRAKELKNMARKAMEEGGSSYSDLNALLDELRLSCP</sequence>
<evidence type="ECO:0000256" key="3">
    <source>
        <dbReference type="ARBA" id="ARBA00022679"/>
    </source>
</evidence>
<gene>
    <name evidence="6" type="ORF">TCM_025274</name>
</gene>
<evidence type="ECO:0000313" key="7">
    <source>
        <dbReference type="Proteomes" id="UP000026915"/>
    </source>
</evidence>
<evidence type="ECO:0000256" key="1">
    <source>
        <dbReference type="ARBA" id="ARBA00009995"/>
    </source>
</evidence>
<name>A0A061EYM0_THECC</name>
<keyword evidence="3 4" id="KW-0808">Transferase</keyword>
<dbReference type="FunFam" id="3.40.50.2000:FF:000047">
    <property type="entry name" value="Glycosyltransferase"/>
    <property type="match status" value="1"/>
</dbReference>
<comment type="similarity">
    <text evidence="1 4">Belongs to the UDP-glycosyltransferase family.</text>
</comment>
<dbReference type="Pfam" id="PF00201">
    <property type="entry name" value="UDPGT"/>
    <property type="match status" value="1"/>
</dbReference>
<dbReference type="AlphaFoldDB" id="A0A061EYM0"/>
<dbReference type="Gramene" id="EOY09906">
    <property type="protein sequence ID" value="EOY09906"/>
    <property type="gene ID" value="TCM_025274"/>
</dbReference>
<dbReference type="InterPro" id="IPR002213">
    <property type="entry name" value="UDP_glucos_trans"/>
</dbReference>
<dbReference type="eggNOG" id="KOG1192">
    <property type="taxonomic scope" value="Eukaryota"/>
</dbReference>
<dbReference type="InterPro" id="IPR035595">
    <property type="entry name" value="UDP_glycos_trans_CS"/>
</dbReference>
<evidence type="ECO:0000256" key="2">
    <source>
        <dbReference type="ARBA" id="ARBA00022676"/>
    </source>
</evidence>
<keyword evidence="2 4" id="KW-0328">Glycosyltransferase</keyword>